<evidence type="ECO:0000256" key="1">
    <source>
        <dbReference type="SAM" id="MobiDB-lite"/>
    </source>
</evidence>
<protein>
    <submittedName>
        <fullName evidence="3">Uncharacterized protein</fullName>
    </submittedName>
</protein>
<dbReference type="Proteomes" id="UP000887581">
    <property type="component" value="Unplaced"/>
</dbReference>
<feature type="region of interest" description="Disordered" evidence="1">
    <location>
        <begin position="28"/>
        <end position="62"/>
    </location>
</feature>
<dbReference type="WBParaSite" id="sdigi.contig952.g10043.t1">
    <property type="protein sequence ID" value="sdigi.contig952.g10043.t1"/>
    <property type="gene ID" value="sdigi.contig952.g10043"/>
</dbReference>
<keyword evidence="2" id="KW-1185">Reference proteome</keyword>
<name>A0A915Q4K9_9BILA</name>
<feature type="compositionally biased region" description="Polar residues" evidence="1">
    <location>
        <begin position="35"/>
        <end position="53"/>
    </location>
</feature>
<proteinExistence type="predicted"/>
<sequence>MSSSGKDSSKSFAIALAYNNHATISFDQNHPYDNGYQQQQNKQGSRFSANKGSNKNETDNNLDDKIINNVNVEIYLVAPNRGSANFNVQTIDLRNEKTVLGVVKKGNVAGNNTSSISNLQNPASFKIDLEKGTVNELSNDQRFPSRITNQENITMFRKPIVKINGNNEDEIHAKDFEKILFEEVKPTTNSLVTWLNVDNLAKTIEDVSNKQDEGIEFLASSHIFEPILNSVTLKQGKLGSSHIIDYSEFLTKSVPVKTNTVAANFEAAVDSFEQTSITTAAVTTSTTLPEGEILLALTPSKTSSQQNSTVAVNFDSKKLEQEESDETEITSTQTMISTTTECISVSQSTLPFELIKTSTTTLLPEKTTPELIIFLNKTRIRINDIIGHDEITLKFNTNNKSSQKQDLSVSSIENITILPKANLGSTRAYPFLAVGDKTVLDEQNYQVETSSKLPLPHIVVGEQISEKSETHPSDSPEDERIERQTAITSFLSNLTDNSLDFRVLQTDFVTQETEVSRPDALLSTEKEFTTTEPNYLESIDPVNTSDSKVMIVDSEGVQKKKKFTELGIKI</sequence>
<dbReference type="AlphaFoldDB" id="A0A915Q4K9"/>
<evidence type="ECO:0000313" key="2">
    <source>
        <dbReference type="Proteomes" id="UP000887581"/>
    </source>
</evidence>
<accession>A0A915Q4K9</accession>
<reference evidence="3" key="1">
    <citation type="submission" date="2022-11" db="UniProtKB">
        <authorList>
            <consortium name="WormBaseParasite"/>
        </authorList>
    </citation>
    <scope>IDENTIFICATION</scope>
</reference>
<organism evidence="2 3">
    <name type="scientific">Setaria digitata</name>
    <dbReference type="NCBI Taxonomy" id="48799"/>
    <lineage>
        <taxon>Eukaryota</taxon>
        <taxon>Metazoa</taxon>
        <taxon>Ecdysozoa</taxon>
        <taxon>Nematoda</taxon>
        <taxon>Chromadorea</taxon>
        <taxon>Rhabditida</taxon>
        <taxon>Spirurina</taxon>
        <taxon>Spiruromorpha</taxon>
        <taxon>Filarioidea</taxon>
        <taxon>Setariidae</taxon>
        <taxon>Setaria</taxon>
    </lineage>
</organism>
<evidence type="ECO:0000313" key="3">
    <source>
        <dbReference type="WBParaSite" id="sdigi.contig952.g10043.t1"/>
    </source>
</evidence>